<comment type="caution">
    <text evidence="2">The sequence shown here is derived from an EMBL/GenBank/DDBJ whole genome shotgun (WGS) entry which is preliminary data.</text>
</comment>
<feature type="domain" description="DUF3786" evidence="1">
    <location>
        <begin position="24"/>
        <end position="201"/>
    </location>
</feature>
<reference evidence="2" key="1">
    <citation type="submission" date="2022-12" db="EMBL/GenBank/DDBJ databases">
        <title>Reference genome sequencing for broad-spectrum identification of bacterial and archaeal isolates by mass spectrometry.</title>
        <authorList>
            <person name="Sekiguchi Y."/>
            <person name="Tourlousse D.M."/>
        </authorList>
    </citation>
    <scope>NUCLEOTIDE SEQUENCE</scope>
    <source>
        <strain evidence="2">ASRB1</strain>
    </source>
</reference>
<evidence type="ECO:0000259" key="1">
    <source>
        <dbReference type="Pfam" id="PF12654"/>
    </source>
</evidence>
<evidence type="ECO:0000313" key="3">
    <source>
        <dbReference type="Proteomes" id="UP001144372"/>
    </source>
</evidence>
<protein>
    <recommendedName>
        <fullName evidence="1">DUF3786 domain-containing protein</fullName>
    </recommendedName>
</protein>
<sequence length="217" mass="23808">MARIDDYKESFRLAALELKKSNLTDLAKASEVDIAASDNGVVGLKLSFLGTPIIVQVGESVDVVRDGQEGEVPLPEKILICHYLLHATGKPATGELITFRQIPDGHFYFDAFQRRARDPFLATFGKDADLFRTCAQRLGGFPVETGDVGMAFQVFPRIALQIVLWEGDEEFEPEASILFDSAIQNELAVEDIAVVSGMVVYRLMGIARGLQAAALFK</sequence>
<keyword evidence="3" id="KW-1185">Reference proteome</keyword>
<dbReference type="EMBL" id="BSDR01000001">
    <property type="protein sequence ID" value="GLI33645.1"/>
    <property type="molecule type" value="Genomic_DNA"/>
</dbReference>
<dbReference type="Pfam" id="PF12654">
    <property type="entry name" value="DUF3786"/>
    <property type="match status" value="1"/>
</dbReference>
<accession>A0A9W6D0J5</accession>
<dbReference type="Proteomes" id="UP001144372">
    <property type="component" value="Unassembled WGS sequence"/>
</dbReference>
<name>A0A9W6D0J5_9BACT</name>
<organism evidence="2 3">
    <name type="scientific">Desulforhabdus amnigena</name>
    <dbReference type="NCBI Taxonomy" id="40218"/>
    <lineage>
        <taxon>Bacteria</taxon>
        <taxon>Pseudomonadati</taxon>
        <taxon>Thermodesulfobacteriota</taxon>
        <taxon>Syntrophobacteria</taxon>
        <taxon>Syntrophobacterales</taxon>
        <taxon>Syntrophobacteraceae</taxon>
        <taxon>Desulforhabdus</taxon>
    </lineage>
</organism>
<dbReference type="RefSeq" id="WP_281792764.1">
    <property type="nucleotide sequence ID" value="NZ_BSDR01000001.1"/>
</dbReference>
<dbReference type="AlphaFoldDB" id="A0A9W6D0J5"/>
<gene>
    <name evidence="2" type="ORF">DAMNIGENAA_10780</name>
</gene>
<proteinExistence type="predicted"/>
<evidence type="ECO:0000313" key="2">
    <source>
        <dbReference type="EMBL" id="GLI33645.1"/>
    </source>
</evidence>
<dbReference type="InterPro" id="IPR024264">
    <property type="entry name" value="DUF3786"/>
</dbReference>